<evidence type="ECO:0000313" key="2">
    <source>
        <dbReference type="Proteomes" id="UP000623608"/>
    </source>
</evidence>
<proteinExistence type="predicted"/>
<protein>
    <submittedName>
        <fullName evidence="1">Uncharacterized protein</fullName>
    </submittedName>
</protein>
<reference evidence="1" key="1">
    <citation type="submission" date="2021-01" db="EMBL/GenBank/DDBJ databases">
        <title>Whole genome shotgun sequence of Actinoplanes tereljensis NBRC 105297.</title>
        <authorList>
            <person name="Komaki H."/>
            <person name="Tamura T."/>
        </authorList>
    </citation>
    <scope>NUCLEOTIDE SEQUENCE</scope>
    <source>
        <strain evidence="1">NBRC 105297</strain>
    </source>
</reference>
<accession>A0A919NUW2</accession>
<dbReference type="EMBL" id="BOMY01000053">
    <property type="protein sequence ID" value="GIF25615.1"/>
    <property type="molecule type" value="Genomic_DNA"/>
</dbReference>
<name>A0A919NUW2_9ACTN</name>
<evidence type="ECO:0000313" key="1">
    <source>
        <dbReference type="EMBL" id="GIF25615.1"/>
    </source>
</evidence>
<dbReference type="Proteomes" id="UP000623608">
    <property type="component" value="Unassembled WGS sequence"/>
</dbReference>
<organism evidence="1 2">
    <name type="scientific">Paractinoplanes tereljensis</name>
    <dbReference type="NCBI Taxonomy" id="571912"/>
    <lineage>
        <taxon>Bacteria</taxon>
        <taxon>Bacillati</taxon>
        <taxon>Actinomycetota</taxon>
        <taxon>Actinomycetes</taxon>
        <taxon>Micromonosporales</taxon>
        <taxon>Micromonosporaceae</taxon>
        <taxon>Paractinoplanes</taxon>
    </lineage>
</organism>
<dbReference type="RefSeq" id="WP_203813433.1">
    <property type="nucleotide sequence ID" value="NZ_BOMY01000053.1"/>
</dbReference>
<dbReference type="AlphaFoldDB" id="A0A919NUW2"/>
<sequence length="111" mass="12079">MSSTFGADFDQLRKDAFGPFVEHMTQVKQRFEYESAQHLPVLDHTRGDLDEAVQAAVDPNRDQATYLLKGLTEVTTGDTSRVFDMSQRIAAVEGAAAESATFATGSGTVIH</sequence>
<gene>
    <name evidence="1" type="ORF">Ate02nite_83450</name>
</gene>
<comment type="caution">
    <text evidence="1">The sequence shown here is derived from an EMBL/GenBank/DDBJ whole genome shotgun (WGS) entry which is preliminary data.</text>
</comment>
<keyword evidence="2" id="KW-1185">Reference proteome</keyword>